<dbReference type="CDD" id="cd06259">
    <property type="entry name" value="YdcF-like"/>
    <property type="match status" value="1"/>
</dbReference>
<dbReference type="InterPro" id="IPR051599">
    <property type="entry name" value="Cell_Envelope_Assoc"/>
</dbReference>
<comment type="caution">
    <text evidence="2">The sequence shown here is derived from an EMBL/GenBank/DDBJ whole genome shotgun (WGS) entry which is preliminary data.</text>
</comment>
<dbReference type="EMBL" id="BSDY01000010">
    <property type="protein sequence ID" value="GLI56737.1"/>
    <property type="molecule type" value="Genomic_DNA"/>
</dbReference>
<reference evidence="2" key="1">
    <citation type="submission" date="2022-12" db="EMBL/GenBank/DDBJ databases">
        <title>Reference genome sequencing for broad-spectrum identification of bacterial and archaeal isolates by mass spectrometry.</title>
        <authorList>
            <person name="Sekiguchi Y."/>
            <person name="Tourlousse D.M."/>
        </authorList>
    </citation>
    <scope>NUCLEOTIDE SEQUENCE</scope>
    <source>
        <strain evidence="2">10succ1</strain>
    </source>
</reference>
<dbReference type="InterPro" id="IPR003848">
    <property type="entry name" value="DUF218"/>
</dbReference>
<name>A0A9W6GM04_9FUSO</name>
<evidence type="ECO:0000313" key="2">
    <source>
        <dbReference type="EMBL" id="GLI56737.1"/>
    </source>
</evidence>
<organism evidence="2 3">
    <name type="scientific">Propionigenium maris DSM 9537</name>
    <dbReference type="NCBI Taxonomy" id="1123000"/>
    <lineage>
        <taxon>Bacteria</taxon>
        <taxon>Fusobacteriati</taxon>
        <taxon>Fusobacteriota</taxon>
        <taxon>Fusobacteriia</taxon>
        <taxon>Fusobacteriales</taxon>
        <taxon>Fusobacteriaceae</taxon>
        <taxon>Propionigenium</taxon>
    </lineage>
</organism>
<dbReference type="GO" id="GO:0005886">
    <property type="term" value="C:plasma membrane"/>
    <property type="evidence" value="ECO:0007669"/>
    <property type="project" value="TreeGrafter"/>
</dbReference>
<proteinExistence type="predicted"/>
<dbReference type="AlphaFoldDB" id="A0A9W6GM04"/>
<evidence type="ECO:0000313" key="3">
    <source>
        <dbReference type="Proteomes" id="UP001144471"/>
    </source>
</evidence>
<dbReference type="PANTHER" id="PTHR30336:SF20">
    <property type="entry name" value="DUF218 DOMAIN-CONTAINING PROTEIN"/>
    <property type="match status" value="1"/>
</dbReference>
<keyword evidence="3" id="KW-1185">Reference proteome</keyword>
<sequence>MKNYRGRFKKIKTLYDNYTQDTFHEQLDAGILDNQFEYIFKESSWLEKLKRVSENKDQIKQLMEMLLNLKERIIEFYINYFKHNRYIGGEPENFNPDIIIGLGCNNSLGLLDERIDRIGEISKIYSNAKVLLSGGGFELDGSEASIMARKLINNYSFDGDRLILEEDSMDTVGNALFSKLLLRSRKELEDIRDILVVTSPFHAVRARALFRNIFGNDFKILVTGHPYHLTQENFSGYCDVGMNEGHRKLIENLGEECDIENIRKTIAEHEIRALYRSNKFFINLGENTGDETSIFYELFLYDSIYSNRYDILRKYRHVLEKILTLEEG</sequence>
<feature type="domain" description="DUF218" evidence="1">
    <location>
        <begin position="97"/>
        <end position="215"/>
    </location>
</feature>
<dbReference type="Proteomes" id="UP001144471">
    <property type="component" value="Unassembled WGS sequence"/>
</dbReference>
<accession>A0A9W6GM04</accession>
<dbReference type="PANTHER" id="PTHR30336">
    <property type="entry name" value="INNER MEMBRANE PROTEIN, PROBABLE PERMEASE"/>
    <property type="match status" value="1"/>
</dbReference>
<dbReference type="Gene3D" id="3.40.50.620">
    <property type="entry name" value="HUPs"/>
    <property type="match status" value="1"/>
</dbReference>
<protein>
    <recommendedName>
        <fullName evidence="1">DUF218 domain-containing protein</fullName>
    </recommendedName>
</protein>
<dbReference type="Pfam" id="PF02698">
    <property type="entry name" value="DUF218"/>
    <property type="match status" value="1"/>
</dbReference>
<gene>
    <name evidence="2" type="ORF">PM10SUCC1_22510</name>
</gene>
<dbReference type="RefSeq" id="WP_281836069.1">
    <property type="nucleotide sequence ID" value="NZ_BSDY01000010.1"/>
</dbReference>
<evidence type="ECO:0000259" key="1">
    <source>
        <dbReference type="Pfam" id="PF02698"/>
    </source>
</evidence>
<dbReference type="InterPro" id="IPR014729">
    <property type="entry name" value="Rossmann-like_a/b/a_fold"/>
</dbReference>